<evidence type="ECO:0000256" key="3">
    <source>
        <dbReference type="ARBA" id="ARBA00005691"/>
    </source>
</evidence>
<dbReference type="Pfam" id="PF07687">
    <property type="entry name" value="M20_dimer"/>
    <property type="match status" value="1"/>
</dbReference>
<accession>A0A5C0B3W2</accession>
<proteinExistence type="inferred from homology"/>
<dbReference type="GO" id="GO:0046872">
    <property type="term" value="F:metal ion binding"/>
    <property type="evidence" value="ECO:0007669"/>
    <property type="project" value="UniProtKB-KW"/>
</dbReference>
<evidence type="ECO:0000256" key="8">
    <source>
        <dbReference type="ARBA" id="ARBA00022801"/>
    </source>
</evidence>
<dbReference type="InterPro" id="IPR010169">
    <property type="entry name" value="AcOrn-deacetyl"/>
</dbReference>
<comment type="subcellular location">
    <subcellularLocation>
        <location evidence="2">Cytoplasm</location>
    </subcellularLocation>
</comment>
<dbReference type="GO" id="GO:0006526">
    <property type="term" value="P:L-arginine biosynthetic process"/>
    <property type="evidence" value="ECO:0007669"/>
    <property type="project" value="UniProtKB-KW"/>
</dbReference>
<dbReference type="OrthoDB" id="3665926at2"/>
<evidence type="ECO:0000256" key="7">
    <source>
        <dbReference type="ARBA" id="ARBA00022723"/>
    </source>
</evidence>
<dbReference type="CDD" id="cd03894">
    <property type="entry name" value="M20_ArgE"/>
    <property type="match status" value="1"/>
</dbReference>
<dbReference type="InterPro" id="IPR036264">
    <property type="entry name" value="Bact_exopeptidase_dim_dom"/>
</dbReference>
<dbReference type="InterPro" id="IPR050072">
    <property type="entry name" value="Peptidase_M20A"/>
</dbReference>
<evidence type="ECO:0000256" key="1">
    <source>
        <dbReference type="ARBA" id="ARBA00001947"/>
    </source>
</evidence>
<dbReference type="EC" id="3.5.1.16" evidence="12"/>
<dbReference type="InterPro" id="IPR002933">
    <property type="entry name" value="Peptidase_M20"/>
</dbReference>
<dbReference type="NCBIfam" id="TIGR01892">
    <property type="entry name" value="AcOrn-deacetyl"/>
    <property type="match status" value="1"/>
</dbReference>
<evidence type="ECO:0000259" key="11">
    <source>
        <dbReference type="Pfam" id="PF07687"/>
    </source>
</evidence>
<dbReference type="FunFam" id="3.30.70.360:FF:000003">
    <property type="entry name" value="Acetylornithine deacetylase"/>
    <property type="match status" value="1"/>
</dbReference>
<dbReference type="InterPro" id="IPR011650">
    <property type="entry name" value="Peptidase_M20_dimer"/>
</dbReference>
<comment type="cofactor">
    <cofactor evidence="1">
        <name>Zn(2+)</name>
        <dbReference type="ChEBI" id="CHEBI:29105"/>
    </cofactor>
</comment>
<dbReference type="NCBIfam" id="NF005710">
    <property type="entry name" value="PRK07522.1"/>
    <property type="match status" value="1"/>
</dbReference>
<name>A0A5C0B3W2_9BURK</name>
<dbReference type="PANTHER" id="PTHR43808:SF31">
    <property type="entry name" value="N-ACETYL-L-CITRULLINE DEACETYLASE"/>
    <property type="match status" value="1"/>
</dbReference>
<keyword evidence="10" id="KW-0170">Cobalt</keyword>
<keyword evidence="5" id="KW-0055">Arginine biosynthesis</keyword>
<dbReference type="SUPFAM" id="SSF53187">
    <property type="entry name" value="Zn-dependent exopeptidases"/>
    <property type="match status" value="1"/>
</dbReference>
<dbReference type="SUPFAM" id="SSF55031">
    <property type="entry name" value="Bacterial exopeptidase dimerisation domain"/>
    <property type="match status" value="1"/>
</dbReference>
<evidence type="ECO:0000313" key="12">
    <source>
        <dbReference type="EMBL" id="QEI07930.1"/>
    </source>
</evidence>
<dbReference type="PROSITE" id="PS00759">
    <property type="entry name" value="ARGE_DAPE_CPG2_2"/>
    <property type="match status" value="1"/>
</dbReference>
<evidence type="ECO:0000256" key="5">
    <source>
        <dbReference type="ARBA" id="ARBA00022571"/>
    </source>
</evidence>
<evidence type="ECO:0000256" key="10">
    <source>
        <dbReference type="ARBA" id="ARBA00023285"/>
    </source>
</evidence>
<dbReference type="PANTHER" id="PTHR43808">
    <property type="entry name" value="ACETYLORNITHINE DEACETYLASE"/>
    <property type="match status" value="1"/>
</dbReference>
<keyword evidence="9" id="KW-0862">Zinc</keyword>
<evidence type="ECO:0000256" key="2">
    <source>
        <dbReference type="ARBA" id="ARBA00004496"/>
    </source>
</evidence>
<keyword evidence="4" id="KW-0963">Cytoplasm</keyword>
<gene>
    <name evidence="12" type="primary">argE</name>
    <name evidence="12" type="ORF">FXN63_20360</name>
</gene>
<dbReference type="GO" id="GO:0005737">
    <property type="term" value="C:cytoplasm"/>
    <property type="evidence" value="ECO:0007669"/>
    <property type="project" value="UniProtKB-SubCell"/>
</dbReference>
<protein>
    <submittedName>
        <fullName evidence="12">Acetylornithine deacetylase</fullName>
        <ecNumber evidence="12">3.5.1.16</ecNumber>
    </submittedName>
</protein>
<evidence type="ECO:0000313" key="13">
    <source>
        <dbReference type="Proteomes" id="UP000325161"/>
    </source>
</evidence>
<comment type="similarity">
    <text evidence="3">Belongs to the peptidase M20A family. ArgE subfamily.</text>
</comment>
<reference evidence="12 13" key="1">
    <citation type="submission" date="2019-08" db="EMBL/GenBank/DDBJ databases">
        <title>Amphibian skin-associated Pigmentiphaga: genome sequence and occurrence across geography and hosts.</title>
        <authorList>
            <person name="Bletz M.C."/>
            <person name="Bunk B."/>
            <person name="Sproeer C."/>
            <person name="Biwer P."/>
            <person name="Reiter S."/>
            <person name="Rabemananjara F.C.E."/>
            <person name="Schulz S."/>
            <person name="Overmann J."/>
            <person name="Vences M."/>
        </authorList>
    </citation>
    <scope>NUCLEOTIDE SEQUENCE [LARGE SCALE GENOMIC DNA]</scope>
    <source>
        <strain evidence="12 13">Mada1488</strain>
    </source>
</reference>
<dbReference type="Pfam" id="PF01546">
    <property type="entry name" value="Peptidase_M20"/>
    <property type="match status" value="1"/>
</dbReference>
<dbReference type="GO" id="GO:0008777">
    <property type="term" value="F:acetylornithine deacetylase activity"/>
    <property type="evidence" value="ECO:0007669"/>
    <property type="project" value="UniProtKB-EC"/>
</dbReference>
<keyword evidence="8 12" id="KW-0378">Hydrolase</keyword>
<dbReference type="AlphaFoldDB" id="A0A5C0B3W2"/>
<keyword evidence="7" id="KW-0479">Metal-binding</keyword>
<evidence type="ECO:0000256" key="9">
    <source>
        <dbReference type="ARBA" id="ARBA00022833"/>
    </source>
</evidence>
<sequence>MVFCPDGLDQDSAVTRTPTTREWLDRLVAFDTTSRNSNLDLIEDVRDWLKGRGIESWLAHNPERTKANLFATLPAHDGSTQGGIVLSGHTDVVPVDGQTWDSDPFKLMERDGNLYGRGTCDMKGFIATALAMVPEFQTQARRKPIHLAFSYDEEIGCMGAPTMLAEFADRGIRPDGCVVGEPTSMQVVVAHKGINVFHCKVHGRAAHSSLTPMGSNAIEYAARLICHIRDLADAYKANGPFDKFYDVPYTTMTTNLIQGGIALNTIPDLCEFSYEFRNLPDMKPVEIQATVKRYVAEYLLPRMQAEYPDARIDIVDGGAAPGLDASEEAAITQLARALTQDRQIRKVAYGTEAGLFQALNIPTVVCGPGSINNAHRPNEYVPLEQLAQCEGFLRNLGQALTEPDAKG</sequence>
<keyword evidence="13" id="KW-1185">Reference proteome</keyword>
<dbReference type="Gene3D" id="3.30.70.360">
    <property type="match status" value="1"/>
</dbReference>
<feature type="domain" description="Peptidase M20 dimerisation" evidence="11">
    <location>
        <begin position="189"/>
        <end position="299"/>
    </location>
</feature>
<evidence type="ECO:0000256" key="6">
    <source>
        <dbReference type="ARBA" id="ARBA00022605"/>
    </source>
</evidence>
<dbReference type="Gene3D" id="3.40.630.10">
    <property type="entry name" value="Zn peptidases"/>
    <property type="match status" value="1"/>
</dbReference>
<organism evidence="12 13">
    <name type="scientific">Pigmentiphaga aceris</name>
    <dbReference type="NCBI Taxonomy" id="1940612"/>
    <lineage>
        <taxon>Bacteria</taxon>
        <taxon>Pseudomonadati</taxon>
        <taxon>Pseudomonadota</taxon>
        <taxon>Betaproteobacteria</taxon>
        <taxon>Burkholderiales</taxon>
        <taxon>Alcaligenaceae</taxon>
        <taxon>Pigmentiphaga</taxon>
    </lineage>
</organism>
<dbReference type="KEGG" id="pacr:FXN63_20360"/>
<dbReference type="EMBL" id="CP043046">
    <property type="protein sequence ID" value="QEI07930.1"/>
    <property type="molecule type" value="Genomic_DNA"/>
</dbReference>
<dbReference type="InterPro" id="IPR001261">
    <property type="entry name" value="ArgE/DapE_CS"/>
</dbReference>
<keyword evidence="6" id="KW-0028">Amino-acid biosynthesis</keyword>
<evidence type="ECO:0000256" key="4">
    <source>
        <dbReference type="ARBA" id="ARBA00022490"/>
    </source>
</evidence>
<dbReference type="Proteomes" id="UP000325161">
    <property type="component" value="Chromosome"/>
</dbReference>